<reference evidence="1" key="1">
    <citation type="journal article" date="2021" name="Proc. Natl. Acad. Sci. U.S.A.">
        <title>A Catalog of Tens of Thousands of Viruses from Human Metagenomes Reveals Hidden Associations with Chronic Diseases.</title>
        <authorList>
            <person name="Tisza M.J."/>
            <person name="Buck C.B."/>
        </authorList>
    </citation>
    <scope>NUCLEOTIDE SEQUENCE</scope>
    <source>
        <strain evidence="1">CtPuP5</strain>
    </source>
</reference>
<protein>
    <submittedName>
        <fullName evidence="1">Uncharacterized protein</fullName>
    </submittedName>
</protein>
<name>A0A8S5L9V1_9CAUD</name>
<sequence>MSTFKHYSMTELEKKALNQALDLLKSFSYGNIYSALDNILTKYELDAYDKASIKQNLSYTIDKEGDKINDAKAWITTILNTK</sequence>
<evidence type="ECO:0000313" key="1">
    <source>
        <dbReference type="EMBL" id="DAD66724.1"/>
    </source>
</evidence>
<proteinExistence type="predicted"/>
<dbReference type="EMBL" id="BK014662">
    <property type="protein sequence ID" value="DAD66724.1"/>
    <property type="molecule type" value="Genomic_DNA"/>
</dbReference>
<organism evidence="1">
    <name type="scientific">Myoviridae sp. ctPuP5</name>
    <dbReference type="NCBI Taxonomy" id="2823543"/>
    <lineage>
        <taxon>Viruses</taxon>
        <taxon>Duplodnaviria</taxon>
        <taxon>Heunggongvirae</taxon>
        <taxon>Uroviricota</taxon>
        <taxon>Caudoviricetes</taxon>
    </lineage>
</organism>
<accession>A0A8S5L9V1</accession>